<evidence type="ECO:0000313" key="1">
    <source>
        <dbReference type="EMBL" id="KAF2311788.1"/>
    </source>
</evidence>
<dbReference type="Proteomes" id="UP000467840">
    <property type="component" value="Chromosome 14"/>
</dbReference>
<protein>
    <submittedName>
        <fullName evidence="1">Uncharacterized protein</fullName>
    </submittedName>
</protein>
<organism evidence="1 2">
    <name type="scientific">Hevea brasiliensis</name>
    <name type="common">Para rubber tree</name>
    <name type="synonym">Siphonia brasiliensis</name>
    <dbReference type="NCBI Taxonomy" id="3981"/>
    <lineage>
        <taxon>Eukaryota</taxon>
        <taxon>Viridiplantae</taxon>
        <taxon>Streptophyta</taxon>
        <taxon>Embryophyta</taxon>
        <taxon>Tracheophyta</taxon>
        <taxon>Spermatophyta</taxon>
        <taxon>Magnoliopsida</taxon>
        <taxon>eudicotyledons</taxon>
        <taxon>Gunneridae</taxon>
        <taxon>Pentapetalae</taxon>
        <taxon>rosids</taxon>
        <taxon>fabids</taxon>
        <taxon>Malpighiales</taxon>
        <taxon>Euphorbiaceae</taxon>
        <taxon>Crotonoideae</taxon>
        <taxon>Micrandreae</taxon>
        <taxon>Hevea</taxon>
    </lineage>
</organism>
<dbReference type="EMBL" id="JAAGAX010000006">
    <property type="protein sequence ID" value="KAF2311788.1"/>
    <property type="molecule type" value="Genomic_DNA"/>
</dbReference>
<dbReference type="AlphaFoldDB" id="A0A6A6MHC0"/>
<evidence type="ECO:0000313" key="2">
    <source>
        <dbReference type="Proteomes" id="UP000467840"/>
    </source>
</evidence>
<comment type="caution">
    <text evidence="1">The sequence shown here is derived from an EMBL/GenBank/DDBJ whole genome shotgun (WGS) entry which is preliminary data.</text>
</comment>
<dbReference type="PANTHER" id="PTHR37767:SF1">
    <property type="entry name" value="HYDROXYPROLINE-RICH GLYCOPROTEIN FAMILY PROTEIN"/>
    <property type="match status" value="1"/>
</dbReference>
<reference evidence="1 2" key="1">
    <citation type="journal article" date="2020" name="Mol. Plant">
        <title>The Chromosome-Based Rubber Tree Genome Provides New Insights into Spurge Genome Evolution and Rubber Biosynthesis.</title>
        <authorList>
            <person name="Liu J."/>
            <person name="Shi C."/>
            <person name="Shi C.C."/>
            <person name="Li W."/>
            <person name="Zhang Q.J."/>
            <person name="Zhang Y."/>
            <person name="Li K."/>
            <person name="Lu H.F."/>
            <person name="Shi C."/>
            <person name="Zhu S.T."/>
            <person name="Xiao Z.Y."/>
            <person name="Nan H."/>
            <person name="Yue Y."/>
            <person name="Zhu X.G."/>
            <person name="Wu Y."/>
            <person name="Hong X.N."/>
            <person name="Fan G.Y."/>
            <person name="Tong Y."/>
            <person name="Zhang D."/>
            <person name="Mao C.L."/>
            <person name="Liu Y.L."/>
            <person name="Hao S.J."/>
            <person name="Liu W.Q."/>
            <person name="Lv M.Q."/>
            <person name="Zhang H.B."/>
            <person name="Liu Y."/>
            <person name="Hu-Tang G.R."/>
            <person name="Wang J.P."/>
            <person name="Wang J.H."/>
            <person name="Sun Y.H."/>
            <person name="Ni S.B."/>
            <person name="Chen W.B."/>
            <person name="Zhang X.C."/>
            <person name="Jiao Y.N."/>
            <person name="Eichler E.E."/>
            <person name="Li G.H."/>
            <person name="Liu X."/>
            <person name="Gao L.Z."/>
        </authorList>
    </citation>
    <scope>NUCLEOTIDE SEQUENCE [LARGE SCALE GENOMIC DNA]</scope>
    <source>
        <strain evidence="2">cv. GT1</strain>
        <tissue evidence="1">Leaf</tissue>
    </source>
</reference>
<name>A0A6A6MHC0_HEVBR</name>
<gene>
    <name evidence="1" type="ORF">GH714_026725</name>
</gene>
<accession>A0A6A6MHC0</accession>
<proteinExistence type="predicted"/>
<dbReference type="PANTHER" id="PTHR37767">
    <property type="entry name" value="HYDROXYPROLINE-RICH GLYCOPROTEIN FAMILY PROTEIN"/>
    <property type="match status" value="1"/>
</dbReference>
<sequence>MAENEVIEPSKTKYNRQPPSIPFLWEERPGVAKKDWSPVVSSVTLALPSPEKLVASVPFNWKEKPGKPLSCFSQPSIDSALTAWKASQQHNDYNFDNKESGGNDNHRHKGTFDLDLESFSFETDDSFSSAPSPLANCLVLSSAVSTAVTVLKTSSKIDINEQLENPSSPASESNSSASSYETGISSLTGASFLECLFPLYPSNSGFPGKVEYSNNGSHTPLELKNKHFDHESCSNAMAKRPPTLGELIMMSRRRSCQRKAVQMRKRIYQWGLACFCNIACRSMTTGMSSSVRVVKQHQNCPGSMQWQAEPGVTLILARFNSLSHESSSPFSL</sequence>
<keyword evidence="2" id="KW-1185">Reference proteome</keyword>